<protein>
    <submittedName>
        <fullName evidence="1">Uncharacterized protein</fullName>
    </submittedName>
</protein>
<sequence length="70" mass="8197">MTDPSVTFPFWNGSQAEQQRLGYALEAAYMGTWHLDINRQQVWWDARCQELYGFCGPTVVTYQQLLSRVH</sequence>
<name>A0ABW3QLG7_9BACT</name>
<gene>
    <name evidence="1" type="ORF">ACFQ4C_29445</name>
</gene>
<dbReference type="Gene3D" id="3.30.450.20">
    <property type="entry name" value="PAS domain"/>
    <property type="match status" value="1"/>
</dbReference>
<reference evidence="2" key="1">
    <citation type="journal article" date="2019" name="Int. J. Syst. Evol. Microbiol.">
        <title>The Global Catalogue of Microorganisms (GCM) 10K type strain sequencing project: providing services to taxonomists for standard genome sequencing and annotation.</title>
        <authorList>
            <consortium name="The Broad Institute Genomics Platform"/>
            <consortium name="The Broad Institute Genome Sequencing Center for Infectious Disease"/>
            <person name="Wu L."/>
            <person name="Ma J."/>
        </authorList>
    </citation>
    <scope>NUCLEOTIDE SEQUENCE [LARGE SCALE GENOMIC DNA]</scope>
    <source>
        <strain evidence="2">CCUG 55608</strain>
    </source>
</reference>
<organism evidence="1 2">
    <name type="scientific">Larkinella insperata</name>
    <dbReference type="NCBI Taxonomy" id="332158"/>
    <lineage>
        <taxon>Bacteria</taxon>
        <taxon>Pseudomonadati</taxon>
        <taxon>Bacteroidota</taxon>
        <taxon>Cytophagia</taxon>
        <taxon>Cytophagales</taxon>
        <taxon>Spirosomataceae</taxon>
        <taxon>Larkinella</taxon>
    </lineage>
</organism>
<comment type="caution">
    <text evidence="1">The sequence shown here is derived from an EMBL/GenBank/DDBJ whole genome shotgun (WGS) entry which is preliminary data.</text>
</comment>
<accession>A0ABW3QLG7</accession>
<evidence type="ECO:0000313" key="2">
    <source>
        <dbReference type="Proteomes" id="UP001597116"/>
    </source>
</evidence>
<feature type="non-terminal residue" evidence="1">
    <location>
        <position position="70"/>
    </location>
</feature>
<keyword evidence="2" id="KW-1185">Reference proteome</keyword>
<dbReference type="EMBL" id="JBHTLP010000030">
    <property type="protein sequence ID" value="MFD1145293.1"/>
    <property type="molecule type" value="Genomic_DNA"/>
</dbReference>
<proteinExistence type="predicted"/>
<dbReference type="Proteomes" id="UP001597116">
    <property type="component" value="Unassembled WGS sequence"/>
</dbReference>
<evidence type="ECO:0000313" key="1">
    <source>
        <dbReference type="EMBL" id="MFD1145293.1"/>
    </source>
</evidence>